<dbReference type="AlphaFoldDB" id="A0A6L3SXN5"/>
<dbReference type="Proteomes" id="UP000474159">
    <property type="component" value="Unassembled WGS sequence"/>
</dbReference>
<feature type="region of interest" description="Disordered" evidence="1">
    <location>
        <begin position="160"/>
        <end position="179"/>
    </location>
</feature>
<name>A0A6L3SXN5_9HYPH</name>
<sequence length="284" mass="29718">MSDPFKPQQPGRGLHDTAAGGSGPLTGTSTGTLHAVGAGGTDRPPGSLDPHAKPQDFTLRPDPAGVHDPLGAGNTDPHARNASFDAPAGGTAHQAKDAAAQAADKASGLAGQARDKASDLASDAQSRASDLAGSVKGAAQDARERAADVYDDARTWVSDMHRSQRRRVEDAASRGRDQLHQGRTAVEQFVTENPLLVGVVGVAAGLLLGALLPRTRQEDRNLGPYADELRDQGLRYARDFTSRGRDFVESALDPDNLNAAAQRANGERTPGGDYQGSDRTAHRL</sequence>
<evidence type="ECO:0000256" key="1">
    <source>
        <dbReference type="SAM" id="MobiDB-lite"/>
    </source>
</evidence>
<comment type="caution">
    <text evidence="2">The sequence shown here is derived from an EMBL/GenBank/DDBJ whole genome shotgun (WGS) entry which is preliminary data.</text>
</comment>
<keyword evidence="3" id="KW-1185">Reference proteome</keyword>
<dbReference type="OrthoDB" id="7990428at2"/>
<dbReference type="RefSeq" id="WP_151000586.1">
    <property type="nucleotide sequence ID" value="NZ_BPQY01000113.1"/>
</dbReference>
<evidence type="ECO:0000313" key="3">
    <source>
        <dbReference type="Proteomes" id="UP000474159"/>
    </source>
</evidence>
<protein>
    <recommendedName>
        <fullName evidence="4">DUF883 family protein</fullName>
    </recommendedName>
</protein>
<evidence type="ECO:0000313" key="2">
    <source>
        <dbReference type="EMBL" id="KAB1078708.1"/>
    </source>
</evidence>
<proteinExistence type="predicted"/>
<accession>A0A6L3SXN5</accession>
<organism evidence="2 3">
    <name type="scientific">Methylobacterium soli</name>
    <dbReference type="NCBI Taxonomy" id="553447"/>
    <lineage>
        <taxon>Bacteria</taxon>
        <taxon>Pseudomonadati</taxon>
        <taxon>Pseudomonadota</taxon>
        <taxon>Alphaproteobacteria</taxon>
        <taxon>Hyphomicrobiales</taxon>
        <taxon>Methylobacteriaceae</taxon>
        <taxon>Methylobacterium</taxon>
    </lineage>
</organism>
<evidence type="ECO:0008006" key="4">
    <source>
        <dbReference type="Google" id="ProtNLM"/>
    </source>
</evidence>
<dbReference type="EMBL" id="VZZK01000012">
    <property type="protein sequence ID" value="KAB1078708.1"/>
    <property type="molecule type" value="Genomic_DNA"/>
</dbReference>
<feature type="region of interest" description="Disordered" evidence="1">
    <location>
        <begin position="262"/>
        <end position="284"/>
    </location>
</feature>
<reference evidence="2 3" key="1">
    <citation type="submission" date="2019-09" db="EMBL/GenBank/DDBJ databases">
        <title>YIM 48816 draft genome.</title>
        <authorList>
            <person name="Jiang L."/>
        </authorList>
    </citation>
    <scope>NUCLEOTIDE SEQUENCE [LARGE SCALE GENOMIC DNA]</scope>
    <source>
        <strain evidence="2 3">YIM 48816</strain>
    </source>
</reference>
<feature type="region of interest" description="Disordered" evidence="1">
    <location>
        <begin position="1"/>
        <end position="147"/>
    </location>
</feature>
<dbReference type="Gene3D" id="6.10.140.1430">
    <property type="match status" value="1"/>
</dbReference>
<feature type="compositionally biased region" description="Low complexity" evidence="1">
    <location>
        <begin position="88"/>
        <end position="111"/>
    </location>
</feature>
<gene>
    <name evidence="2" type="ORF">F6X53_13555</name>
</gene>